<proteinExistence type="predicted"/>
<sequence>MKGHYVMQGGIEIHQTDFRKRGAHPFLGKIYDAVSSSSVLPSPFLFSISGNKNDFVIDPVLFGFLDSGIT</sequence>
<evidence type="ECO:0000313" key="2">
    <source>
        <dbReference type="Proteomes" id="UP000607653"/>
    </source>
</evidence>
<dbReference type="EMBL" id="DUZY01000008">
    <property type="protein sequence ID" value="DAD46565.1"/>
    <property type="molecule type" value="Genomic_DNA"/>
</dbReference>
<comment type="caution">
    <text evidence="1">The sequence shown here is derived from an EMBL/GenBank/DDBJ whole genome shotgun (WGS) entry which is preliminary data.</text>
</comment>
<name>A0A822ZT71_NELNU</name>
<dbReference type="AlphaFoldDB" id="A0A822ZT71"/>
<reference evidence="1 2" key="1">
    <citation type="journal article" date="2020" name="Mol. Biol. Evol.">
        <title>Distinct Expression and Methylation Patterns for Genes with Different Fates following a Single Whole-Genome Duplication in Flowering Plants.</title>
        <authorList>
            <person name="Shi T."/>
            <person name="Rahmani R.S."/>
            <person name="Gugger P.F."/>
            <person name="Wang M."/>
            <person name="Li H."/>
            <person name="Zhang Y."/>
            <person name="Li Z."/>
            <person name="Wang Q."/>
            <person name="Van de Peer Y."/>
            <person name="Marchal K."/>
            <person name="Chen J."/>
        </authorList>
    </citation>
    <scope>NUCLEOTIDE SEQUENCE [LARGE SCALE GENOMIC DNA]</scope>
    <source>
        <tissue evidence="1">Leaf</tissue>
    </source>
</reference>
<dbReference type="Proteomes" id="UP000607653">
    <property type="component" value="Unassembled WGS sequence"/>
</dbReference>
<organism evidence="1 2">
    <name type="scientific">Nelumbo nucifera</name>
    <name type="common">Sacred lotus</name>
    <dbReference type="NCBI Taxonomy" id="4432"/>
    <lineage>
        <taxon>Eukaryota</taxon>
        <taxon>Viridiplantae</taxon>
        <taxon>Streptophyta</taxon>
        <taxon>Embryophyta</taxon>
        <taxon>Tracheophyta</taxon>
        <taxon>Spermatophyta</taxon>
        <taxon>Magnoliopsida</taxon>
        <taxon>Proteales</taxon>
        <taxon>Nelumbonaceae</taxon>
        <taxon>Nelumbo</taxon>
    </lineage>
</organism>
<evidence type="ECO:0000313" key="1">
    <source>
        <dbReference type="EMBL" id="DAD46565.1"/>
    </source>
</evidence>
<keyword evidence="2" id="KW-1185">Reference proteome</keyword>
<protein>
    <submittedName>
        <fullName evidence="1">Uncharacterized protein</fullName>
    </submittedName>
</protein>
<gene>
    <name evidence="1" type="ORF">HUJ06_016502</name>
</gene>
<accession>A0A822ZT71</accession>